<keyword evidence="1" id="KW-0282">Flagellum</keyword>
<name>A0A699ZMT1_HAELA</name>
<keyword evidence="1" id="KW-0969">Cilium</keyword>
<keyword evidence="1" id="KW-0966">Cell projection</keyword>
<gene>
    <name evidence="1" type="ORF">HaLaN_17336</name>
</gene>
<proteinExistence type="predicted"/>
<dbReference type="AlphaFoldDB" id="A0A699ZMT1"/>
<organism evidence="1 2">
    <name type="scientific">Haematococcus lacustris</name>
    <name type="common">Green alga</name>
    <name type="synonym">Haematococcus pluvialis</name>
    <dbReference type="NCBI Taxonomy" id="44745"/>
    <lineage>
        <taxon>Eukaryota</taxon>
        <taxon>Viridiplantae</taxon>
        <taxon>Chlorophyta</taxon>
        <taxon>core chlorophytes</taxon>
        <taxon>Chlorophyceae</taxon>
        <taxon>CS clade</taxon>
        <taxon>Chlamydomonadales</taxon>
        <taxon>Haematococcaceae</taxon>
        <taxon>Haematococcus</taxon>
    </lineage>
</organism>
<reference evidence="1 2" key="1">
    <citation type="submission" date="2020-02" db="EMBL/GenBank/DDBJ databases">
        <title>Draft genome sequence of Haematococcus lacustris strain NIES-144.</title>
        <authorList>
            <person name="Morimoto D."/>
            <person name="Nakagawa S."/>
            <person name="Yoshida T."/>
            <person name="Sawayama S."/>
        </authorList>
    </citation>
    <scope>NUCLEOTIDE SEQUENCE [LARGE SCALE GENOMIC DNA]</scope>
    <source>
        <strain evidence="1 2">NIES-144</strain>
    </source>
</reference>
<dbReference type="EMBL" id="BLLF01001601">
    <property type="protein sequence ID" value="GFH20246.1"/>
    <property type="molecule type" value="Genomic_DNA"/>
</dbReference>
<evidence type="ECO:0000313" key="1">
    <source>
        <dbReference type="EMBL" id="GFH20246.1"/>
    </source>
</evidence>
<protein>
    <submittedName>
        <fullName evidence="1">Flagellar associated protein</fullName>
    </submittedName>
</protein>
<comment type="caution">
    <text evidence="1">The sequence shown here is derived from an EMBL/GenBank/DDBJ whole genome shotgun (WGS) entry which is preliminary data.</text>
</comment>
<keyword evidence="2" id="KW-1185">Reference proteome</keyword>
<dbReference type="Proteomes" id="UP000485058">
    <property type="component" value="Unassembled WGS sequence"/>
</dbReference>
<evidence type="ECO:0000313" key="2">
    <source>
        <dbReference type="Proteomes" id="UP000485058"/>
    </source>
</evidence>
<accession>A0A699ZMT1</accession>
<sequence>MNVSQQHPADAVELAPEGWMQSLDSALTQEQHSATLREQEQQEYEGAVPDEVRDQVTAVVEKELALLRHSMEAQFEAQQQELLAKIAALELKTAAQ</sequence>